<keyword evidence="3" id="KW-1185">Reference proteome</keyword>
<reference evidence="2 3" key="1">
    <citation type="journal article" date="2020" name="Nat. Food">
        <title>A phased Vanilla planifolia genome enables genetic improvement of flavour and production.</title>
        <authorList>
            <person name="Hasing T."/>
            <person name="Tang H."/>
            <person name="Brym M."/>
            <person name="Khazi F."/>
            <person name="Huang T."/>
            <person name="Chambers A.H."/>
        </authorList>
    </citation>
    <scope>NUCLEOTIDE SEQUENCE [LARGE SCALE GENOMIC DNA]</scope>
    <source>
        <tissue evidence="2">Leaf</tissue>
    </source>
</reference>
<organism evidence="2 3">
    <name type="scientific">Vanilla planifolia</name>
    <name type="common">Vanilla</name>
    <dbReference type="NCBI Taxonomy" id="51239"/>
    <lineage>
        <taxon>Eukaryota</taxon>
        <taxon>Viridiplantae</taxon>
        <taxon>Streptophyta</taxon>
        <taxon>Embryophyta</taxon>
        <taxon>Tracheophyta</taxon>
        <taxon>Spermatophyta</taxon>
        <taxon>Magnoliopsida</taxon>
        <taxon>Liliopsida</taxon>
        <taxon>Asparagales</taxon>
        <taxon>Orchidaceae</taxon>
        <taxon>Vanilloideae</taxon>
        <taxon>Vanilleae</taxon>
        <taxon>Vanilla</taxon>
    </lineage>
</organism>
<dbReference type="Proteomes" id="UP000636800">
    <property type="component" value="Chromosome 5"/>
</dbReference>
<proteinExistence type="predicted"/>
<comment type="caution">
    <text evidence="2">The sequence shown here is derived from an EMBL/GenBank/DDBJ whole genome shotgun (WGS) entry which is preliminary data.</text>
</comment>
<dbReference type="InterPro" id="IPR024750">
    <property type="entry name" value="Ca_ATPase_N_dom"/>
</dbReference>
<evidence type="ECO:0000313" key="3">
    <source>
        <dbReference type="Proteomes" id="UP000636800"/>
    </source>
</evidence>
<gene>
    <name evidence="2" type="ORF">HPP92_012472</name>
</gene>
<feature type="domain" description="Calcium-transporting P-type ATPase N-terminal autoinhibitory" evidence="1">
    <location>
        <begin position="6"/>
        <end position="35"/>
    </location>
</feature>
<dbReference type="Pfam" id="PF12515">
    <property type="entry name" value="CaATP_NAI"/>
    <property type="match status" value="1"/>
</dbReference>
<dbReference type="AlphaFoldDB" id="A0A835UZE4"/>
<dbReference type="GO" id="GO:0005516">
    <property type="term" value="F:calmodulin binding"/>
    <property type="evidence" value="ECO:0007669"/>
    <property type="project" value="InterPro"/>
</dbReference>
<protein>
    <recommendedName>
        <fullName evidence="1">Calcium-transporting P-type ATPase N-terminal autoinhibitory domain-containing protein</fullName>
    </recommendedName>
</protein>
<dbReference type="EMBL" id="JADCNL010000005">
    <property type="protein sequence ID" value="KAG0481614.1"/>
    <property type="molecule type" value="Genomic_DNA"/>
</dbReference>
<sequence>MERFLKDFEVPAKNPSEGVQRRWRNAVGKIVRNRSVGSEWCPILTSVLKTRHAYAVSRRLFKVWVCRGLKCQDLGLGDVSPLIRD</sequence>
<accession>A0A835UZE4</accession>
<evidence type="ECO:0000313" key="2">
    <source>
        <dbReference type="EMBL" id="KAG0481614.1"/>
    </source>
</evidence>
<evidence type="ECO:0000259" key="1">
    <source>
        <dbReference type="Pfam" id="PF12515"/>
    </source>
</evidence>
<name>A0A835UZE4_VANPL</name>